<protein>
    <recommendedName>
        <fullName evidence="1">VTC domain-containing protein</fullName>
    </recommendedName>
</protein>
<dbReference type="AlphaFoldDB" id="A0A0F9D7E3"/>
<dbReference type="InterPro" id="IPR042267">
    <property type="entry name" value="VTC_sf"/>
</dbReference>
<evidence type="ECO:0000313" key="2">
    <source>
        <dbReference type="EMBL" id="KKL57499.1"/>
    </source>
</evidence>
<dbReference type="CDD" id="cd07750">
    <property type="entry name" value="PolyPPase_VTC_like"/>
    <property type="match status" value="1"/>
</dbReference>
<name>A0A0F9D7E3_9ZZZZ</name>
<organism evidence="2">
    <name type="scientific">marine sediment metagenome</name>
    <dbReference type="NCBI Taxonomy" id="412755"/>
    <lineage>
        <taxon>unclassified sequences</taxon>
        <taxon>metagenomes</taxon>
        <taxon>ecological metagenomes</taxon>
    </lineage>
</organism>
<reference evidence="2" key="1">
    <citation type="journal article" date="2015" name="Nature">
        <title>Complex archaea that bridge the gap between prokaryotes and eukaryotes.</title>
        <authorList>
            <person name="Spang A."/>
            <person name="Saw J.H."/>
            <person name="Jorgensen S.L."/>
            <person name="Zaremba-Niedzwiedzka K."/>
            <person name="Martijn J."/>
            <person name="Lind A.E."/>
            <person name="van Eijk R."/>
            <person name="Schleper C."/>
            <person name="Guy L."/>
            <person name="Ettema T.J."/>
        </authorList>
    </citation>
    <scope>NUCLEOTIDE SEQUENCE</scope>
</reference>
<comment type="caution">
    <text evidence="2">The sequence shown here is derived from an EMBL/GenBank/DDBJ whole genome shotgun (WGS) entry which is preliminary data.</text>
</comment>
<dbReference type="Gene3D" id="3.20.100.30">
    <property type="entry name" value="VTC, catalytic tunnel domain"/>
    <property type="match status" value="1"/>
</dbReference>
<proteinExistence type="predicted"/>
<accession>A0A0F9D7E3</accession>
<feature type="domain" description="VTC" evidence="1">
    <location>
        <begin position="11"/>
        <end position="241"/>
    </location>
</feature>
<dbReference type="EMBL" id="LAZR01030145">
    <property type="protein sequence ID" value="KKL57499.1"/>
    <property type="molecule type" value="Genomic_DNA"/>
</dbReference>
<gene>
    <name evidence="2" type="ORF">LCGC14_2234780</name>
</gene>
<dbReference type="GO" id="GO:0006799">
    <property type="term" value="P:polyphosphate biosynthetic process"/>
    <property type="evidence" value="ECO:0007669"/>
    <property type="project" value="UniProtKB-ARBA"/>
</dbReference>
<dbReference type="Pfam" id="PF09359">
    <property type="entry name" value="VTC"/>
    <property type="match status" value="1"/>
</dbReference>
<dbReference type="InterPro" id="IPR018966">
    <property type="entry name" value="VTC_domain"/>
</dbReference>
<sequence length="262" mass="30072">MPFHHTLQGSRFELKYLIDENCARVVRDFTACHLEPDEHALHRPNFEYPVHSLYLDTPDLALCRATLHGERNRFKLRIRFYDEDPAKPAFFEIKRRLDNVIIKRRAAVRGPSVQQILAGHLPAWSDLQEPGANNLGTLHRFCGLTGAIGAEGRIIVSYMREAYVTPNDNAVRVTFDRGLAVRRYRSGSPRGGDEPLVNVDLGRVILEIKFTDRFPFWLGEMVRTFNLQRCSMAKYVACLQELTRPGIPLGRSYRPGRVEVRL</sequence>
<evidence type="ECO:0000259" key="1">
    <source>
        <dbReference type="Pfam" id="PF09359"/>
    </source>
</evidence>